<reference evidence="1" key="1">
    <citation type="journal article" date="2021" name="J Fungi (Basel)">
        <title>Virulence traits and population genomics of the black yeast Aureobasidium melanogenum.</title>
        <authorList>
            <person name="Cernosa A."/>
            <person name="Sun X."/>
            <person name="Gostincar C."/>
            <person name="Fang C."/>
            <person name="Gunde-Cimerman N."/>
            <person name="Song Z."/>
        </authorList>
    </citation>
    <scope>NUCLEOTIDE SEQUENCE</scope>
    <source>
        <strain evidence="1">EXF-9911</strain>
    </source>
</reference>
<gene>
    <name evidence="1" type="ORF">KCU76_g1285</name>
</gene>
<protein>
    <submittedName>
        <fullName evidence="1">Uncharacterized protein</fullName>
    </submittedName>
</protein>
<reference evidence="1" key="2">
    <citation type="submission" date="2021-08" db="EMBL/GenBank/DDBJ databases">
        <authorList>
            <person name="Gostincar C."/>
            <person name="Sun X."/>
            <person name="Song Z."/>
            <person name="Gunde-Cimerman N."/>
        </authorList>
    </citation>
    <scope>NUCLEOTIDE SEQUENCE</scope>
    <source>
        <strain evidence="1">EXF-9911</strain>
    </source>
</reference>
<evidence type="ECO:0000313" key="1">
    <source>
        <dbReference type="EMBL" id="KAG9699741.1"/>
    </source>
</evidence>
<comment type="caution">
    <text evidence="1">The sequence shown here is derived from an EMBL/GenBank/DDBJ whole genome shotgun (WGS) entry which is preliminary data.</text>
</comment>
<dbReference type="OrthoDB" id="3916320at2759"/>
<organism evidence="1 2">
    <name type="scientific">Aureobasidium melanogenum</name>
    <name type="common">Aureobasidium pullulans var. melanogenum</name>
    <dbReference type="NCBI Taxonomy" id="46634"/>
    <lineage>
        <taxon>Eukaryota</taxon>
        <taxon>Fungi</taxon>
        <taxon>Dikarya</taxon>
        <taxon>Ascomycota</taxon>
        <taxon>Pezizomycotina</taxon>
        <taxon>Dothideomycetes</taxon>
        <taxon>Dothideomycetidae</taxon>
        <taxon>Dothideales</taxon>
        <taxon>Saccotheciaceae</taxon>
        <taxon>Aureobasidium</taxon>
    </lineage>
</organism>
<feature type="non-terminal residue" evidence="1">
    <location>
        <position position="351"/>
    </location>
</feature>
<name>A0A9P8EWF8_AURME</name>
<accession>A0A9P8EWF8</accession>
<evidence type="ECO:0000313" key="2">
    <source>
        <dbReference type="Proteomes" id="UP000779574"/>
    </source>
</evidence>
<proteinExistence type="predicted"/>
<dbReference type="Proteomes" id="UP000779574">
    <property type="component" value="Unassembled WGS sequence"/>
</dbReference>
<sequence length="351" mass="39455">MARLTDLPPEVRLKIYKLLLVDPIRDGLRVTMTFDPFDNNKITWGRARCAQTEQPHKEGHSADPCCVDVPPFTVHHLDFTDIWSLARASKKFYLEASETIYNNADLTYASGRLVPVTKSLKSTPGFKSLSRSLKSLELNFAFKSLSRYLEQHSAVTCSMLHSLVINDVYNAMTPQDMKLIVDLVNARLPGLRVLGYQVSTDIGTSLNDLLMSSSSSIAHTVITIQPFARLRPGTRTFLEVPIPAKLASALPQVYDSLCDLRERLLVYAAMVMSPMAKLRRAANKRHELTLHRGDYLCLTLALRSMSVVKAQTGIRTANLEEKLYALYAHGSLQVFHRSMLEAARTLRRDFS</sequence>
<dbReference type="AlphaFoldDB" id="A0A9P8EWF8"/>
<dbReference type="EMBL" id="JAHFXF010000027">
    <property type="protein sequence ID" value="KAG9699741.1"/>
    <property type="molecule type" value="Genomic_DNA"/>
</dbReference>